<protein>
    <recommendedName>
        <fullName evidence="10">ABC transporter domain-containing protein</fullName>
    </recommendedName>
</protein>
<dbReference type="InterPro" id="IPR003439">
    <property type="entry name" value="ABC_transporter-like_ATP-bd"/>
</dbReference>
<feature type="domain" description="ABC transporter" evidence="10">
    <location>
        <begin position="2"/>
        <end position="238"/>
    </location>
</feature>
<keyword evidence="7" id="KW-0067">ATP-binding</keyword>
<dbReference type="GO" id="GO:0016887">
    <property type="term" value="F:ATP hydrolysis activity"/>
    <property type="evidence" value="ECO:0007669"/>
    <property type="project" value="InterPro"/>
</dbReference>
<keyword evidence="8" id="KW-1278">Translocase</keyword>
<evidence type="ECO:0000256" key="8">
    <source>
        <dbReference type="ARBA" id="ARBA00022967"/>
    </source>
</evidence>
<dbReference type="RefSeq" id="WP_039001124.1">
    <property type="nucleotide sequence ID" value="NZ_CP014327.1"/>
</dbReference>
<evidence type="ECO:0000256" key="6">
    <source>
        <dbReference type="ARBA" id="ARBA00022741"/>
    </source>
</evidence>
<evidence type="ECO:0000256" key="4">
    <source>
        <dbReference type="ARBA" id="ARBA00022597"/>
    </source>
</evidence>
<evidence type="ECO:0000256" key="7">
    <source>
        <dbReference type="ARBA" id="ARBA00022840"/>
    </source>
</evidence>
<dbReference type="Pfam" id="PF00005">
    <property type="entry name" value="ABC_tran"/>
    <property type="match status" value="2"/>
</dbReference>
<evidence type="ECO:0000256" key="9">
    <source>
        <dbReference type="ARBA" id="ARBA00023136"/>
    </source>
</evidence>
<dbReference type="InterPro" id="IPR003593">
    <property type="entry name" value="AAA+_ATPase"/>
</dbReference>
<dbReference type="PROSITE" id="PS50893">
    <property type="entry name" value="ABC_TRANSPORTER_2"/>
    <property type="match status" value="2"/>
</dbReference>
<dbReference type="InterPro" id="IPR027417">
    <property type="entry name" value="P-loop_NTPase"/>
</dbReference>
<proteinExistence type="predicted"/>
<dbReference type="Proteomes" id="UP000070371">
    <property type="component" value="Chromosome"/>
</dbReference>
<evidence type="ECO:0000256" key="1">
    <source>
        <dbReference type="ARBA" id="ARBA00004202"/>
    </source>
</evidence>
<dbReference type="STRING" id="1579316.RC74_11705"/>
<accession>A0A126V0M0</accession>
<dbReference type="CDD" id="cd03215">
    <property type="entry name" value="ABC_Carb_Monos_II"/>
    <property type="match status" value="1"/>
</dbReference>
<evidence type="ECO:0000256" key="5">
    <source>
        <dbReference type="ARBA" id="ARBA00022737"/>
    </source>
</evidence>
<dbReference type="EMBL" id="CP014327">
    <property type="protein sequence ID" value="AML51840.1"/>
    <property type="molecule type" value="Genomic_DNA"/>
</dbReference>
<keyword evidence="3" id="KW-1003">Cell membrane</keyword>
<keyword evidence="12" id="KW-1185">Reference proteome</keyword>
<sequence>MLSATGIYKSFNGNVVLTNVDFNLRPGEVHALIGENGAGKSTLVNILSGNHRADSGVIEVDEVEKSFGHPLEAMRSGIAVVHQELSLVPNATVAENMFLRREITNKFGLNDWRAMTEAAQKIFAQMGVDINPNDLAGSLSTGMQQLVEVAKAVSLNAKYVFMDEPTSSLSEKEIQELFQVVRDLRDQGLGIVFISHKLTELFEISDRITVLRDGQFIGTREIIATDAEEIISMMVGRHLGDLFPPKASKPGDVLFKCCGLAAFGTVADVSFEVRRGEILGVAGLVGSGRTEAMRALINADPRLAGTFELNGQEIEIKDPADAMRQGIVYVTEDRKQSGLFLNFAIDQNISVSTLSKKSGRFGLTNRTEIAQSAETFIEKMDIRPRRPDARVLDLSGGNQQKVLLSKYFEVDPVLMIVDEPTRGVDVGAKALIHQRLRDLAETGAAIIVVSSEMPEVLGMADRVLVFRAGRVSTILDNHNSSLRQEEVMAAAIE</sequence>
<dbReference type="PROSITE" id="PS00211">
    <property type="entry name" value="ABC_TRANSPORTER_1"/>
    <property type="match status" value="1"/>
</dbReference>
<dbReference type="GO" id="GO:0005524">
    <property type="term" value="F:ATP binding"/>
    <property type="evidence" value="ECO:0007669"/>
    <property type="project" value="UniProtKB-KW"/>
</dbReference>
<dbReference type="KEGG" id="hat:RC74_11705"/>
<evidence type="ECO:0000256" key="3">
    <source>
        <dbReference type="ARBA" id="ARBA00022475"/>
    </source>
</evidence>
<keyword evidence="9" id="KW-0472">Membrane</keyword>
<evidence type="ECO:0000259" key="10">
    <source>
        <dbReference type="PROSITE" id="PS50893"/>
    </source>
</evidence>
<dbReference type="InterPro" id="IPR050107">
    <property type="entry name" value="ABC_carbohydrate_import_ATPase"/>
</dbReference>
<gene>
    <name evidence="11" type="ORF">RC74_11705</name>
</gene>
<keyword evidence="5" id="KW-0677">Repeat</keyword>
<keyword evidence="4" id="KW-0762">Sugar transport</keyword>
<dbReference type="SMART" id="SM00382">
    <property type="entry name" value="AAA"/>
    <property type="match status" value="2"/>
</dbReference>
<dbReference type="Gene3D" id="3.40.50.300">
    <property type="entry name" value="P-loop containing nucleotide triphosphate hydrolases"/>
    <property type="match status" value="2"/>
</dbReference>
<evidence type="ECO:0000313" key="11">
    <source>
        <dbReference type="EMBL" id="AML51840.1"/>
    </source>
</evidence>
<feature type="domain" description="ABC transporter" evidence="10">
    <location>
        <begin position="248"/>
        <end position="493"/>
    </location>
</feature>
<dbReference type="CDD" id="cd03216">
    <property type="entry name" value="ABC_Carb_Monos_I"/>
    <property type="match status" value="1"/>
</dbReference>
<dbReference type="PANTHER" id="PTHR43790:SF3">
    <property type="entry name" value="D-ALLOSE IMPORT ATP-BINDING PROTEIN ALSA-RELATED"/>
    <property type="match status" value="1"/>
</dbReference>
<dbReference type="PANTHER" id="PTHR43790">
    <property type="entry name" value="CARBOHYDRATE TRANSPORT ATP-BINDING PROTEIN MG119-RELATED"/>
    <property type="match status" value="1"/>
</dbReference>
<dbReference type="GO" id="GO:0005886">
    <property type="term" value="C:plasma membrane"/>
    <property type="evidence" value="ECO:0007669"/>
    <property type="project" value="UniProtKB-SubCell"/>
</dbReference>
<dbReference type="SUPFAM" id="SSF52540">
    <property type="entry name" value="P-loop containing nucleoside triphosphate hydrolases"/>
    <property type="match status" value="2"/>
</dbReference>
<reference evidence="11 12" key="1">
    <citation type="submission" date="2016-02" db="EMBL/GenBank/DDBJ databases">
        <title>Complete genome sequence of Halocynthiibacter arcticus PAMC 20958t from arctic marine sediment.</title>
        <authorList>
            <person name="Lee Y.M."/>
            <person name="Baek K."/>
            <person name="Lee H.K."/>
            <person name="Shin S.C."/>
        </authorList>
    </citation>
    <scope>NUCLEOTIDE SEQUENCE [LARGE SCALE GENOMIC DNA]</scope>
    <source>
        <strain evidence="11">PAMC 20958</strain>
    </source>
</reference>
<evidence type="ECO:0000256" key="2">
    <source>
        <dbReference type="ARBA" id="ARBA00022448"/>
    </source>
</evidence>
<evidence type="ECO:0000313" key="12">
    <source>
        <dbReference type="Proteomes" id="UP000070371"/>
    </source>
</evidence>
<dbReference type="OrthoDB" id="9805029at2"/>
<keyword evidence="6" id="KW-0547">Nucleotide-binding</keyword>
<keyword evidence="2" id="KW-0813">Transport</keyword>
<dbReference type="AlphaFoldDB" id="A0A126V0M0"/>
<name>A0A126V0M0_9RHOB</name>
<organism evidence="11 12">
    <name type="scientific">Falsihalocynthiibacter arcticus</name>
    <dbReference type="NCBI Taxonomy" id="1579316"/>
    <lineage>
        <taxon>Bacteria</taxon>
        <taxon>Pseudomonadati</taxon>
        <taxon>Pseudomonadota</taxon>
        <taxon>Alphaproteobacteria</taxon>
        <taxon>Rhodobacterales</taxon>
        <taxon>Roseobacteraceae</taxon>
        <taxon>Falsihalocynthiibacter</taxon>
    </lineage>
</organism>
<comment type="subcellular location">
    <subcellularLocation>
        <location evidence="1">Cell membrane</location>
        <topology evidence="1">Peripheral membrane protein</topology>
    </subcellularLocation>
</comment>
<dbReference type="InterPro" id="IPR017871">
    <property type="entry name" value="ABC_transporter-like_CS"/>
</dbReference>
<dbReference type="FunFam" id="3.40.50.300:FF:000127">
    <property type="entry name" value="Ribose import ATP-binding protein RbsA"/>
    <property type="match status" value="1"/>
</dbReference>